<gene>
    <name evidence="4" type="ORF">K8V91_10330</name>
</gene>
<reference evidence="4" key="2">
    <citation type="submission" date="2021-09" db="EMBL/GenBank/DDBJ databases">
        <authorList>
            <person name="Gilroy R."/>
        </authorList>
    </citation>
    <scope>NUCLEOTIDE SEQUENCE</scope>
    <source>
        <strain evidence="4">CHK193-16274</strain>
    </source>
</reference>
<evidence type="ECO:0000313" key="5">
    <source>
        <dbReference type="Proteomes" id="UP000749320"/>
    </source>
</evidence>
<evidence type="ECO:0000259" key="3">
    <source>
        <dbReference type="Pfam" id="PF01156"/>
    </source>
</evidence>
<feature type="domain" description="Inosine/uridine-preferring nucleoside hydrolase" evidence="3">
    <location>
        <begin position="70"/>
        <end position="235"/>
    </location>
</feature>
<dbReference type="PANTHER" id="PTHR12304">
    <property type="entry name" value="INOSINE-URIDINE PREFERRING NUCLEOSIDE HYDROLASE"/>
    <property type="match status" value="1"/>
</dbReference>
<keyword evidence="1 4" id="KW-0378">Hydrolase</keyword>
<dbReference type="EMBL" id="DYWV01000356">
    <property type="protein sequence ID" value="HJF41312.1"/>
    <property type="molecule type" value="Genomic_DNA"/>
</dbReference>
<evidence type="ECO:0000313" key="4">
    <source>
        <dbReference type="EMBL" id="HJF41312.1"/>
    </source>
</evidence>
<dbReference type="Proteomes" id="UP000749320">
    <property type="component" value="Unassembled WGS sequence"/>
</dbReference>
<dbReference type="AlphaFoldDB" id="A0A921GD93"/>
<dbReference type="GO" id="GO:0006152">
    <property type="term" value="P:purine nucleoside catabolic process"/>
    <property type="evidence" value="ECO:0007669"/>
    <property type="project" value="TreeGrafter"/>
</dbReference>
<organism evidence="4 5">
    <name type="scientific">Thomasclavelia spiroformis</name>
    <dbReference type="NCBI Taxonomy" id="29348"/>
    <lineage>
        <taxon>Bacteria</taxon>
        <taxon>Bacillati</taxon>
        <taxon>Bacillota</taxon>
        <taxon>Erysipelotrichia</taxon>
        <taxon>Erysipelotrichales</taxon>
        <taxon>Coprobacillaceae</taxon>
        <taxon>Thomasclavelia</taxon>
    </lineage>
</organism>
<sequence length="289" mass="32779">MNKIRVIICSDAKNEADDQYALVHALLSKKFIIKGLVAGHFRESGTNQMSYDEMVKLAKLTNTYGEYPIVLGADGKISDYQNYEVSAGTELIIKEALKDDLRPLYVVNIGALTDLATALLKCPEIESRLTAIWVGGGCYPDGSHECNLNNDLLAANYVFASQVALWQIPSNAYKTTLVSLAQLKLRVKPMGALGKYLYDQLENFIKDNYQQKPWVNSECWVMGDSGAIGVLLEEQKSYYKEIAAPLFDEDHHYIYNQNNRNIRVYFQLNNYFIIEDMLSKIELFTKEQI</sequence>
<reference evidence="4" key="1">
    <citation type="journal article" date="2021" name="PeerJ">
        <title>Extensive microbial diversity within the chicken gut microbiome revealed by metagenomics and culture.</title>
        <authorList>
            <person name="Gilroy R."/>
            <person name="Ravi A."/>
            <person name="Getino M."/>
            <person name="Pursley I."/>
            <person name="Horton D.L."/>
            <person name="Alikhan N.F."/>
            <person name="Baker D."/>
            <person name="Gharbi K."/>
            <person name="Hall N."/>
            <person name="Watson M."/>
            <person name="Adriaenssens E.M."/>
            <person name="Foster-Nyarko E."/>
            <person name="Jarju S."/>
            <person name="Secka A."/>
            <person name="Antonio M."/>
            <person name="Oren A."/>
            <person name="Chaudhuri R.R."/>
            <person name="La Ragione R."/>
            <person name="Hildebrand F."/>
            <person name="Pallen M.J."/>
        </authorList>
    </citation>
    <scope>NUCLEOTIDE SEQUENCE</scope>
    <source>
        <strain evidence="4">CHK193-16274</strain>
    </source>
</reference>
<dbReference type="Pfam" id="PF01156">
    <property type="entry name" value="IU_nuc_hydro"/>
    <property type="match status" value="1"/>
</dbReference>
<evidence type="ECO:0000256" key="2">
    <source>
        <dbReference type="ARBA" id="ARBA00023295"/>
    </source>
</evidence>
<dbReference type="SUPFAM" id="SSF53590">
    <property type="entry name" value="Nucleoside hydrolase"/>
    <property type="match status" value="1"/>
</dbReference>
<name>A0A921GD93_9FIRM</name>
<protein>
    <submittedName>
        <fullName evidence="4">Nucleoside hydrolase</fullName>
    </submittedName>
</protein>
<comment type="caution">
    <text evidence="4">The sequence shown here is derived from an EMBL/GenBank/DDBJ whole genome shotgun (WGS) entry which is preliminary data.</text>
</comment>
<dbReference type="PANTHER" id="PTHR12304:SF4">
    <property type="entry name" value="URIDINE NUCLEOSIDASE"/>
    <property type="match status" value="1"/>
</dbReference>
<dbReference type="GO" id="GO:0005829">
    <property type="term" value="C:cytosol"/>
    <property type="evidence" value="ECO:0007669"/>
    <property type="project" value="TreeGrafter"/>
</dbReference>
<dbReference type="RefSeq" id="WP_191376272.1">
    <property type="nucleotide sequence ID" value="NZ_CAJFOD010000088.1"/>
</dbReference>
<proteinExistence type="predicted"/>
<accession>A0A921GD93</accession>
<keyword evidence="2" id="KW-0326">Glycosidase</keyword>
<dbReference type="InterPro" id="IPR001910">
    <property type="entry name" value="Inosine/uridine_hydrolase_dom"/>
</dbReference>
<dbReference type="InterPro" id="IPR023186">
    <property type="entry name" value="IUNH"/>
</dbReference>
<dbReference type="GO" id="GO:0008477">
    <property type="term" value="F:purine nucleosidase activity"/>
    <property type="evidence" value="ECO:0007669"/>
    <property type="project" value="TreeGrafter"/>
</dbReference>
<dbReference type="Gene3D" id="3.90.245.10">
    <property type="entry name" value="Ribonucleoside hydrolase-like"/>
    <property type="match status" value="1"/>
</dbReference>
<dbReference type="InterPro" id="IPR036452">
    <property type="entry name" value="Ribo_hydro-like"/>
</dbReference>
<evidence type="ECO:0000256" key="1">
    <source>
        <dbReference type="ARBA" id="ARBA00022801"/>
    </source>
</evidence>